<dbReference type="EMBL" id="JAUCMV010000002">
    <property type="protein sequence ID" value="KAK0415528.1"/>
    <property type="molecule type" value="Genomic_DNA"/>
</dbReference>
<proteinExistence type="predicted"/>
<comment type="caution">
    <text evidence="1">The sequence shown here is derived from an EMBL/GenBank/DDBJ whole genome shotgun (WGS) entry which is preliminary data.</text>
</comment>
<reference evidence="1" key="1">
    <citation type="submission" date="2023-06" db="EMBL/GenBank/DDBJ databases">
        <title>Genomic analysis of the entomopathogenic nematode Steinernema hermaphroditum.</title>
        <authorList>
            <person name="Schwarz E.M."/>
            <person name="Heppert J.K."/>
            <person name="Baniya A."/>
            <person name="Schwartz H.T."/>
            <person name="Tan C.-H."/>
            <person name="Antoshechkin I."/>
            <person name="Sternberg P.W."/>
            <person name="Goodrich-Blair H."/>
            <person name="Dillman A.R."/>
        </authorList>
    </citation>
    <scope>NUCLEOTIDE SEQUENCE</scope>
    <source>
        <strain evidence="1">PS9179</strain>
        <tissue evidence="1">Whole animal</tissue>
    </source>
</reference>
<keyword evidence="2" id="KW-1185">Reference proteome</keyword>
<name>A0AA39I2T6_9BILA</name>
<sequence>MLTATDVAIRHISCVGELGVGELSVGELVGTGTDGCPSGHSHNHGFLYSLLRNAKCTEIEERKICEVYKTPANYKNSVARPRLISPFPSLCAFLLVQHGRRSVFVCKLRRRHCVVLLSAFRAALSTSVKSPCRDRSAQSHSRSIDKDLIVDKNTAMVLSIASEVEKADPKTFLPKKVAERTDTVTDATLRCTLDGEQMLYTYTVKWIENIVRGNVENPEKNEISEELRVEVASKEAVGMAQAKTTTNGAELYGTGFNYKECFPSSANGSTCSTHVDDLKKQPSNSGPNKFRTCHGPCKAIRPIIDLHIIGRCENVVCTRCINEAPVILTSLGGSGCPNAKCFLSDVAALCPDPDARHLKYRRLLKGNVPKDDYCSRPIPVAKNKKSVGGPGSSVSSIPLLTTSTSNLSTESTDQIAFVKVSIYERGQDGKNHLRECETGESRMKTSVLRTYRVLLRDYESEKYKLQNVVNRLYCAKNRETNPAKWTKIGKRDWKKRLQQFADDQDTVHLIIDYSKRS</sequence>
<dbReference type="PANTHER" id="PTHR31430:SF4">
    <property type="entry name" value="RING-TYPE DOMAIN-CONTAINING PROTEIN"/>
    <property type="match status" value="1"/>
</dbReference>
<dbReference type="AlphaFoldDB" id="A0AA39I2T6"/>
<dbReference type="Proteomes" id="UP001175271">
    <property type="component" value="Unassembled WGS sequence"/>
</dbReference>
<protein>
    <submittedName>
        <fullName evidence="1">Uncharacterized protein</fullName>
    </submittedName>
</protein>
<evidence type="ECO:0000313" key="2">
    <source>
        <dbReference type="Proteomes" id="UP001175271"/>
    </source>
</evidence>
<organism evidence="1 2">
    <name type="scientific">Steinernema hermaphroditum</name>
    <dbReference type="NCBI Taxonomy" id="289476"/>
    <lineage>
        <taxon>Eukaryota</taxon>
        <taxon>Metazoa</taxon>
        <taxon>Ecdysozoa</taxon>
        <taxon>Nematoda</taxon>
        <taxon>Chromadorea</taxon>
        <taxon>Rhabditida</taxon>
        <taxon>Tylenchina</taxon>
        <taxon>Panagrolaimomorpha</taxon>
        <taxon>Strongyloidoidea</taxon>
        <taxon>Steinernematidae</taxon>
        <taxon>Steinernema</taxon>
    </lineage>
</organism>
<gene>
    <name evidence="1" type="ORF">QR680_011993</name>
</gene>
<accession>A0AA39I2T6</accession>
<evidence type="ECO:0000313" key="1">
    <source>
        <dbReference type="EMBL" id="KAK0415528.1"/>
    </source>
</evidence>
<dbReference type="PANTHER" id="PTHR31430">
    <property type="entry name" value="PROTEIN CBG22332-RELATED"/>
    <property type="match status" value="1"/>
</dbReference>